<reference evidence="3" key="2">
    <citation type="submission" date="2010-04" db="EMBL/GenBank/DDBJ databases">
        <title>Genome sequence of Salinibacter ruber M8.</title>
        <authorList>
            <consortium name="Genoscope"/>
        </authorList>
    </citation>
    <scope>NUCLEOTIDE SEQUENCE [LARGE SCALE GENOMIC DNA]</scope>
    <source>
        <strain evidence="3">M8</strain>
    </source>
</reference>
<proteinExistence type="predicted"/>
<reference evidence="2 3" key="1">
    <citation type="journal article" date="2010" name="ISME J.">
        <title>Fine-scale evolution: genomic, phenotypic and ecological differentiation in two coexisting Salinibacter ruber strains.</title>
        <authorList>
            <person name="Pena A."/>
            <person name="Teeling H."/>
            <person name="Huerta-Cepas J."/>
            <person name="Santos F."/>
            <person name="Yarza P."/>
            <person name="Brito-Echeverria J."/>
            <person name="Lucio M."/>
            <person name="Schmitt-Kopplin P."/>
            <person name="Meseguer I."/>
            <person name="Schenowitz C."/>
            <person name="Dossat C."/>
            <person name="Barbe V."/>
            <person name="Dopazo J."/>
            <person name="Rossello-Mora R."/>
            <person name="Schuler M."/>
            <person name="Glockner F.O."/>
            <person name="Amann R."/>
            <person name="Gabaldon T."/>
            <person name="Anton J."/>
        </authorList>
    </citation>
    <scope>NUCLEOTIDE SEQUENCE [LARGE SCALE GENOMIC DNA]</scope>
    <source>
        <strain evidence="2 3">M8</strain>
    </source>
</reference>
<name>D5H9X9_SALRM</name>
<sequence length="65" mass="7036">MDGPEKHVRAIDRTNPPTHRAPGISDPNCAVKPPATKDGHGLSTAVVQRPIAALTWFVPFRVPSR</sequence>
<accession>D5H9X9</accession>
<gene>
    <name evidence="2" type="ordered locus">SRM_01913</name>
</gene>
<dbReference type="AlphaFoldDB" id="D5H9X9"/>
<evidence type="ECO:0000313" key="3">
    <source>
        <dbReference type="Proteomes" id="UP000000933"/>
    </source>
</evidence>
<evidence type="ECO:0000256" key="1">
    <source>
        <dbReference type="SAM" id="MobiDB-lite"/>
    </source>
</evidence>
<feature type="compositionally biased region" description="Basic and acidic residues" evidence="1">
    <location>
        <begin position="1"/>
        <end position="12"/>
    </location>
</feature>
<evidence type="ECO:0000313" key="2">
    <source>
        <dbReference type="EMBL" id="CBH24834.1"/>
    </source>
</evidence>
<dbReference type="HOGENOM" id="CLU_2847337_0_0_10"/>
<organism evidence="2 3">
    <name type="scientific">Salinibacter ruber (strain M8)</name>
    <dbReference type="NCBI Taxonomy" id="761659"/>
    <lineage>
        <taxon>Bacteria</taxon>
        <taxon>Pseudomonadati</taxon>
        <taxon>Rhodothermota</taxon>
        <taxon>Rhodothermia</taxon>
        <taxon>Rhodothermales</taxon>
        <taxon>Salinibacteraceae</taxon>
        <taxon>Salinibacter</taxon>
    </lineage>
</organism>
<feature type="region of interest" description="Disordered" evidence="1">
    <location>
        <begin position="1"/>
        <end position="28"/>
    </location>
</feature>
<dbReference type="EMBL" id="FP565814">
    <property type="protein sequence ID" value="CBH24834.1"/>
    <property type="molecule type" value="Genomic_DNA"/>
</dbReference>
<dbReference type="KEGG" id="srm:SRM_01913"/>
<dbReference type="Proteomes" id="UP000000933">
    <property type="component" value="Chromosome"/>
</dbReference>
<protein>
    <submittedName>
        <fullName evidence="2">Uncharacterized protein</fullName>
    </submittedName>
</protein>